<feature type="compositionally biased region" description="Low complexity" evidence="2">
    <location>
        <begin position="841"/>
        <end position="855"/>
    </location>
</feature>
<dbReference type="PROSITE" id="PS50837">
    <property type="entry name" value="NACHT"/>
    <property type="match status" value="1"/>
</dbReference>
<name>A0A7H8RJK3_TALRU</name>
<dbReference type="InterPro" id="IPR007111">
    <property type="entry name" value="NACHT_NTPase"/>
</dbReference>
<dbReference type="GO" id="GO:0003824">
    <property type="term" value="F:catalytic activity"/>
    <property type="evidence" value="ECO:0007669"/>
    <property type="project" value="InterPro"/>
</dbReference>
<dbReference type="EMBL" id="CP055903">
    <property type="protein sequence ID" value="QKX64833.1"/>
    <property type="molecule type" value="Genomic_DNA"/>
</dbReference>
<dbReference type="SUPFAM" id="SSF52540">
    <property type="entry name" value="P-loop containing nucleoside triphosphate hydrolases"/>
    <property type="match status" value="1"/>
</dbReference>
<sequence length="1695" mass="191363">MGVSNKYTIGWICAVKTECVAAKAFLDKEHENKEYGAANDSNVYTLGEIGKHNVVIAQLPKGEYGIAAAASVARDMARTFPNIRFGLMVGIGGGAPSKKHDIRLGDVVVSAPHNGKGGLFQYDFGKTMQDQKFRTTGFLDQPPSLLRAAMSDIDAEYEMEGHQLEEAVRNVLEKWPKLRKKYKRPDPTSDRLYQTHIIHPSEEMSCEAICGDDESKLIVRPERSDEDDNPAIHYGLIASANQQMKNAMIRDRLAAEKDVLCFEMEAAGLMNHFPCLVIRGICDYSDSHKNKEWQGYAAMAAAAYAKDLLSRVLPNKVEAEKKISDVLTSVQVDIEETRDNTRVLVSEQRREKLIAKLPFAKGSTFDSSDENVNPRCLLGTRTDLQRQIQEWAQDQQGKCIFWLNGMAGTGKSTISRTVAESFMKEGKLGASFFFKRSEADRSHMNMLFTTISAQLLVKIPALAPYIETAINTDPYVSSKSIGEQFEKLIIQPLSEIRRHSQQVSKLVVVIDALDECAQDGDSLLRLLSQTRNKWSPSLQIFITSRPELVIRLGFREMPRDAIEDFILHEISHPVIENDIAIFLKHEFAKIQENHIKDGQQQLPSGWPGSEVISTLVQISVPLFIFAATICHFVGDTAWSDPVRQLNKVLVGDPEWLDRARSLEEAFTYQSMNNVPPMNKRDTIYFPWEFEDVGSDEGLDDESVASDASSAVFSEAPSQASNSSRGSVYHTATSVMADIFVEDAELISLYNAALPKLSPERFMRNHNRLLKKYFIDLGTEIRNDQQRRSVRFLRQSEQRKQITEEIFNHLTNSMKGLNKEPDRKLILERFLQTQESSSIVIDGSNDAGSGSDTSSADSDEVHNLDDSEGNYLSAIVDFLTKGVSFDRFKENLRHFINPPNSIQEALSSNDPKLVKDLLSRNLDHLVEDEYPWLRELIEIGCSLEEIAELLLEKHNDAPWIYFEPHEVPGNDVVVPGLHLDECVHDGGRKLNVTPALIGSVPQSHMHSSVSEPMEGEAVKLRVQQLCGLAGVAPNSRNLKKWNGSVLFEDQNSTAYITYDLNEDETDTQTLPLLSRVCNALQGFCKAVGQVQEARLCCDCFTILRKAVAIADQVVEMCRVEAELAVRLLRELKRLQSLNKMSLRDLLNCESIALEILGSLCGNSWLKERNRQGTADDIFHLCSLAVQFLCFGYYSYCQAHNAFIQPFFLDTPLRKIVLLGSQKYVEGLSTITVELVDLTCMGDMLQGPVVVFSANNHAYQVPCDSRCDLLASPEDLMDTWGPGNFLINSLTEYKEPEIYAISIGGGFIVAVNEESTRFHWSRDTEPLPPFMKPFHLHAKISIGATIVVNENCNGDESQRWLNSNEFLENLGTFAHLWESTQRQGGIQSGQYVNIQFNQTWNKIPGKNLKQIQLSFPDDHLLPFLQSPWGLQMSFCTGVGRRIPLRELIADVMPAFVESLFPIPQQWERLKVDYKIIDAFRSYSLQTWLCQLPRDCQELVARIVRYILSVLQFTGIDRKGEYLVVAWIQRHKPFQCFRIPCEKESYWARILMDSEDCATFAYVTSNCLETDTLRCRGPAAIWQNTSALLETAVSPHKKKDDQLLRGTMPWSLKHMELYSIGNIDSALLAKVDRPSENDYPRLFVSWSITPISILFRLKNKWKQLQRLRERQAIDARAEGVVVVAKINNSSSFEHNKSD</sequence>
<evidence type="ECO:0000256" key="1">
    <source>
        <dbReference type="ARBA" id="ARBA00022737"/>
    </source>
</evidence>
<keyword evidence="5" id="KW-1185">Reference proteome</keyword>
<gene>
    <name evidence="4" type="ORF">TRUGW13939_12009</name>
</gene>
<dbReference type="PANTHER" id="PTHR46082">
    <property type="entry name" value="ATP/GTP-BINDING PROTEIN-RELATED"/>
    <property type="match status" value="1"/>
</dbReference>
<dbReference type="KEGG" id="trg:TRUGW13939_12009"/>
<dbReference type="Gene3D" id="3.40.50.1580">
    <property type="entry name" value="Nucleoside phosphorylase domain"/>
    <property type="match status" value="1"/>
</dbReference>
<evidence type="ECO:0000313" key="4">
    <source>
        <dbReference type="EMBL" id="QKX64833.1"/>
    </source>
</evidence>
<reference evidence="5" key="1">
    <citation type="submission" date="2020-06" db="EMBL/GenBank/DDBJ databases">
        <title>A chromosome-scale genome assembly of Talaromyces rugulosus W13939.</title>
        <authorList>
            <person name="Wang B."/>
            <person name="Guo L."/>
            <person name="Ye K."/>
            <person name="Wang L."/>
        </authorList>
    </citation>
    <scope>NUCLEOTIDE SEQUENCE [LARGE SCALE GENOMIC DNA]</scope>
    <source>
        <strain evidence="5">W13939</strain>
    </source>
</reference>
<feature type="domain" description="NACHT" evidence="3">
    <location>
        <begin position="399"/>
        <end position="546"/>
    </location>
</feature>
<organism evidence="4 5">
    <name type="scientific">Talaromyces rugulosus</name>
    <name type="common">Penicillium rugulosum</name>
    <dbReference type="NCBI Taxonomy" id="121627"/>
    <lineage>
        <taxon>Eukaryota</taxon>
        <taxon>Fungi</taxon>
        <taxon>Dikarya</taxon>
        <taxon>Ascomycota</taxon>
        <taxon>Pezizomycotina</taxon>
        <taxon>Eurotiomycetes</taxon>
        <taxon>Eurotiomycetidae</taxon>
        <taxon>Eurotiales</taxon>
        <taxon>Trichocomaceae</taxon>
        <taxon>Talaromyces</taxon>
        <taxon>Talaromyces sect. Islandici</taxon>
    </lineage>
</organism>
<dbReference type="InterPro" id="IPR027417">
    <property type="entry name" value="P-loop_NTPase"/>
</dbReference>
<dbReference type="Gene3D" id="3.40.50.300">
    <property type="entry name" value="P-loop containing nucleotide triphosphate hydrolases"/>
    <property type="match status" value="1"/>
</dbReference>
<dbReference type="InterPro" id="IPR056884">
    <property type="entry name" value="NPHP3-like_N"/>
</dbReference>
<evidence type="ECO:0000313" key="5">
    <source>
        <dbReference type="Proteomes" id="UP000509510"/>
    </source>
</evidence>
<dbReference type="GO" id="GO:0009116">
    <property type="term" value="P:nucleoside metabolic process"/>
    <property type="evidence" value="ECO:0007669"/>
    <property type="project" value="InterPro"/>
</dbReference>
<dbReference type="InterPro" id="IPR053137">
    <property type="entry name" value="NLR-like"/>
</dbReference>
<dbReference type="RefSeq" id="XP_035351006.1">
    <property type="nucleotide sequence ID" value="XM_035495113.1"/>
</dbReference>
<dbReference type="InterPro" id="IPR035994">
    <property type="entry name" value="Nucleoside_phosphorylase_sf"/>
</dbReference>
<evidence type="ECO:0000259" key="3">
    <source>
        <dbReference type="PROSITE" id="PS50837"/>
    </source>
</evidence>
<proteinExistence type="predicted"/>
<dbReference type="Proteomes" id="UP000509510">
    <property type="component" value="Chromosome VI"/>
</dbReference>
<dbReference type="Pfam" id="PF24883">
    <property type="entry name" value="NPHP3_N"/>
    <property type="match status" value="1"/>
</dbReference>
<keyword evidence="1" id="KW-0677">Repeat</keyword>
<dbReference type="PANTHER" id="PTHR46082:SF11">
    <property type="entry name" value="AAA+ ATPASE DOMAIN-CONTAINING PROTEIN-RELATED"/>
    <property type="match status" value="1"/>
</dbReference>
<dbReference type="OrthoDB" id="1577640at2759"/>
<accession>A0A7H8RJK3</accession>
<dbReference type="GeneID" id="55999485"/>
<protein>
    <recommendedName>
        <fullName evidence="3">NACHT domain-containing protein</fullName>
    </recommendedName>
</protein>
<feature type="region of interest" description="Disordered" evidence="2">
    <location>
        <begin position="839"/>
        <end position="861"/>
    </location>
</feature>
<evidence type="ECO:0000256" key="2">
    <source>
        <dbReference type="SAM" id="MobiDB-lite"/>
    </source>
</evidence>
<dbReference type="SUPFAM" id="SSF53167">
    <property type="entry name" value="Purine and uridine phosphorylases"/>
    <property type="match status" value="1"/>
</dbReference>